<dbReference type="InterPro" id="IPR006059">
    <property type="entry name" value="SBP"/>
</dbReference>
<dbReference type="Proteomes" id="UP000530571">
    <property type="component" value="Unassembled WGS sequence"/>
</dbReference>
<dbReference type="Gene3D" id="3.40.190.10">
    <property type="entry name" value="Periplasmic binding protein-like II"/>
    <property type="match status" value="1"/>
</dbReference>
<evidence type="ECO:0000313" key="5">
    <source>
        <dbReference type="EMBL" id="MBB4123050.1"/>
    </source>
</evidence>
<name>A0A7W6KNE5_9HYPH</name>
<keyword evidence="4" id="KW-0574">Periplasm</keyword>
<dbReference type="PANTHER" id="PTHR30061">
    <property type="entry name" value="MALTOSE-BINDING PERIPLASMIC PROTEIN"/>
    <property type="match status" value="1"/>
</dbReference>
<keyword evidence="3" id="KW-0732">Signal</keyword>
<evidence type="ECO:0000313" key="6">
    <source>
        <dbReference type="Proteomes" id="UP000530571"/>
    </source>
</evidence>
<comment type="caution">
    <text evidence="5">The sequence shown here is derived from an EMBL/GenBank/DDBJ whole genome shotgun (WGS) entry which is preliminary data.</text>
</comment>
<organism evidence="5 6">
    <name type="scientific">Martelella radicis</name>
    <dbReference type="NCBI Taxonomy" id="1397476"/>
    <lineage>
        <taxon>Bacteria</taxon>
        <taxon>Pseudomonadati</taxon>
        <taxon>Pseudomonadota</taxon>
        <taxon>Alphaproteobacteria</taxon>
        <taxon>Hyphomicrobiales</taxon>
        <taxon>Aurantimonadaceae</taxon>
        <taxon>Martelella</taxon>
    </lineage>
</organism>
<comment type="similarity">
    <text evidence="1">Belongs to the bacterial solute-binding protein 1 family.</text>
</comment>
<accession>A0A7W6KNE5</accession>
<dbReference type="EMBL" id="JACIDZ010000010">
    <property type="protein sequence ID" value="MBB4123050.1"/>
    <property type="molecule type" value="Genomic_DNA"/>
</dbReference>
<dbReference type="GO" id="GO:0042956">
    <property type="term" value="P:maltodextrin transmembrane transport"/>
    <property type="evidence" value="ECO:0007669"/>
    <property type="project" value="TreeGrafter"/>
</dbReference>
<reference evidence="5 6" key="1">
    <citation type="submission" date="2020-08" db="EMBL/GenBank/DDBJ databases">
        <title>Genomic Encyclopedia of Type Strains, Phase IV (KMG-IV): sequencing the most valuable type-strain genomes for metagenomic binning, comparative biology and taxonomic classification.</title>
        <authorList>
            <person name="Goeker M."/>
        </authorList>
    </citation>
    <scope>NUCLEOTIDE SEQUENCE [LARGE SCALE GENOMIC DNA]</scope>
    <source>
        <strain evidence="5 6">DSM 28101</strain>
    </source>
</reference>
<keyword evidence="2" id="KW-0813">Transport</keyword>
<dbReference type="GO" id="GO:0015768">
    <property type="term" value="P:maltose transport"/>
    <property type="evidence" value="ECO:0007669"/>
    <property type="project" value="TreeGrafter"/>
</dbReference>
<evidence type="ECO:0000256" key="1">
    <source>
        <dbReference type="ARBA" id="ARBA00008520"/>
    </source>
</evidence>
<protein>
    <submittedName>
        <fullName evidence="5">Multiple sugar transport system substrate-binding protein</fullName>
    </submittedName>
</protein>
<dbReference type="RefSeq" id="WP_246413904.1">
    <property type="nucleotide sequence ID" value="NZ_JACIDZ010000010.1"/>
</dbReference>
<evidence type="ECO:0000256" key="3">
    <source>
        <dbReference type="ARBA" id="ARBA00022729"/>
    </source>
</evidence>
<dbReference type="Pfam" id="PF13416">
    <property type="entry name" value="SBP_bac_8"/>
    <property type="match status" value="1"/>
</dbReference>
<dbReference type="SUPFAM" id="SSF53850">
    <property type="entry name" value="Periplasmic binding protein-like II"/>
    <property type="match status" value="1"/>
</dbReference>
<dbReference type="GO" id="GO:1901982">
    <property type="term" value="F:maltose binding"/>
    <property type="evidence" value="ECO:0007669"/>
    <property type="project" value="TreeGrafter"/>
</dbReference>
<dbReference type="PANTHER" id="PTHR30061:SF50">
    <property type="entry name" value="MALTOSE_MALTODEXTRIN-BINDING PERIPLASMIC PROTEIN"/>
    <property type="match status" value="1"/>
</dbReference>
<evidence type="ECO:0000256" key="4">
    <source>
        <dbReference type="ARBA" id="ARBA00022764"/>
    </source>
</evidence>
<dbReference type="AlphaFoldDB" id="A0A7W6KNE5"/>
<gene>
    <name evidence="5" type="ORF">GGR30_002990</name>
</gene>
<sequence>MTTTLKGLTWSHPRGFAPMEAAARQWLDETGVCIEWDKGHLQGNLPELVNGPLAALTSDYDLLVIDHTHLGHLVRDRSLLPLQIEGRERERREIESGAIGKTWQAYQFRGQQWAFPIDASAEVMAYRPDRLAEPPAEWTALLTLAEEGRVLLPLSTPHALMVFFTLAAGLGTPCRAEDQGPLIGEDEGIAVYEHLAELASRVPEDNLTADPVAVLEALAADDTQAVLAPFISGFRNYATEGFRANRLAFTDVPELKKGGPASSALGGTGIAVSAASGHPDEALDFCHWLASGPVQSSLYAEAGGQPAHAAAWDSEKLNAAPDGFFRDTRAAVERAFLRPRHEGYVAFQQEASDVIIEALRTDAPAIAVIGRLNKLFENSFASGPAAVL</sequence>
<dbReference type="GO" id="GO:0055052">
    <property type="term" value="C:ATP-binding cassette (ABC) transporter complex, substrate-binding subunit-containing"/>
    <property type="evidence" value="ECO:0007669"/>
    <property type="project" value="TreeGrafter"/>
</dbReference>
<keyword evidence="5" id="KW-0762">Sugar transport</keyword>
<proteinExistence type="inferred from homology"/>
<evidence type="ECO:0000256" key="2">
    <source>
        <dbReference type="ARBA" id="ARBA00022448"/>
    </source>
</evidence>
<keyword evidence="6" id="KW-1185">Reference proteome</keyword>